<evidence type="ECO:0000256" key="3">
    <source>
        <dbReference type="SAM" id="MobiDB-lite"/>
    </source>
</evidence>
<sequence>MTLSGGGAGGAVDTAYVDVTVRHNGEQSMRELETEIEQGGTRAGEKGGSALKGAMGNALGALSGMALAAGTAVAGAVVAGMGAAVDIASQAAQGQREFQAQLGVTATEAEKLGEVAKRVFANNWGDSLADAQNGVLAVRQQLKGLSDDDLQRVTEGAYSISDTFGSELPEVANTVKSLMGDMGLSAQEALDFISRGFQNGLNGSDDFLDSIREYAPQFKEAGFSAQEMYSVFETGLKGGVLGTDKVADLVKEFRVRIQDGSKTTSDGLKQLGIDSDALAKKMATGQVSVADAFNLVIGKLKATKDQNTVMQAGVALLGTQFEDLGQKAVLAIDPAKRGMKDLEGATAQVNERYNTLGSVFQGVWRQVLLQLEPVGKELLDLANDAMPAIKEALSQVGPVASTVVRFLLDGFRQGREAVGSVAPVFQTVFGVLRSVAAQVLPYVMKALGDLKPVVQSLGPLFSAAFNLVAQLWKTVLQPALRDILPVVSSVFGAVAAAVRGAIGIVTGVINAVVALLRGDLPGAVRALEGAFEAGVKGAVAVFRNLGAGVLNIIRAVAPQMYDAAKQVVAGLLRGIEQGAGQVVQAARNLAGNVIDGIKARLRIQSPSKETYILGEHAVTGFANGIEKTTPRVQSAVAGLTATVLSETEKAQQALEKSISWDAWVKGLRSATQAQLQHAQAQARSAGDADRYNAVTAELTRRQDAAAAATQRATEAAQRLRQELADNRAQIAQGEAMERYLQGLRSATPEQLAHALATARAAGDIDHYNAIKSEQARRTDAATAASDRATEAARREAGQLAQNRQSIADTKAEEAWRQSLAGLTDAQIAQGIAAAEAAGNVGHWNDLVAEQRRRADEAAQSVSDLVDQEIRLSNARYQNTQGATDSAYRLSYGAGDEGLIRSLAGVTGRTIAQVRDDVEGALAQVKGFSSETAGIIERVWSEALAHRREVGAAERADAEATAQADQRAYGETKQFILDTLSTQSDAGLLRLYDEAHARRDVEVMTAVTAEIARRTEELNARILASDQDTSRARTQAIAEIYRADQEAADDAAITVDSLTGQIAELIAQGRDPTKSGFVDWLDELIQKGGLAGEAAAYVKANLDNLIQTAKFNAHVSEPLGDPSDARPTRAAPEVVTPSEARPTPAAPMTPSLARGSQAPLTQEQLDWQASVRAKQALDAYRESLRGATGEELERARVTTLASGQQDLYNAVLDESARRARATADTHKAWADNLDRLAQGEWVAGLKQLSDSELQAALEAARASENVAQFNSVLAEIKDRQVNVTLNVMGMETGLKKLDFFKSALQGVVDLISKTFEELVSGAEVTASGVVKSMAIMALGIVKQVAIAVAAYAAQMIAQALVESTVPVIGWGKAAATLAVAAAIAGIAAGLQARLSQQASEASRASSAAASFSSGTPGSAGGPDNSSVTIPTSQVTVIAAPEWVAQMGNHIDRMGAYITRLVTEGIHVQIDAPQGSPGAGRSLGWDLGTGRL</sequence>
<protein>
    <recommendedName>
        <fullName evidence="4">Phage tail tape measure protein domain-containing protein</fullName>
    </recommendedName>
</protein>
<proteinExistence type="predicted"/>
<feature type="region of interest" description="Disordered" evidence="3">
    <location>
        <begin position="774"/>
        <end position="809"/>
    </location>
</feature>
<dbReference type="Pfam" id="PF10145">
    <property type="entry name" value="PhageMin_Tail"/>
    <property type="match status" value="1"/>
</dbReference>
<reference evidence="6" key="1">
    <citation type="submission" date="2018-01" db="EMBL/GenBank/DDBJ databases">
        <title>Draft Genome Sequence of the Radioresistant Bacterium Deinococcus aerius TR0125, Isolated from the Higher Atmosphere above Japan.</title>
        <authorList>
            <person name="Satoh K."/>
            <person name="Arai H."/>
            <person name="Sanzen T."/>
            <person name="Kawaguchi Y."/>
            <person name="Hayashi H."/>
            <person name="Yokobori S."/>
            <person name="Yamagishi A."/>
            <person name="Oono Y."/>
            <person name="Narumi I."/>
        </authorList>
    </citation>
    <scope>NUCLEOTIDE SEQUENCE [LARGE SCALE GENOMIC DNA]</scope>
    <source>
        <strain evidence="6">TR0125</strain>
    </source>
</reference>
<comment type="caution">
    <text evidence="5">The sequence shown here is derived from an EMBL/GenBank/DDBJ whole genome shotgun (WGS) entry which is preliminary data.</text>
</comment>
<dbReference type="Proteomes" id="UP000236569">
    <property type="component" value="Unassembled WGS sequence"/>
</dbReference>
<dbReference type="OrthoDB" id="64723at2"/>
<dbReference type="PANTHER" id="PTHR37813:SF1">
    <property type="entry name" value="FELS-2 PROPHAGE PROTEIN"/>
    <property type="match status" value="1"/>
</dbReference>
<evidence type="ECO:0000259" key="4">
    <source>
        <dbReference type="Pfam" id="PF10145"/>
    </source>
</evidence>
<dbReference type="RefSeq" id="WP_103129258.1">
    <property type="nucleotide sequence ID" value="NZ_BFAG01000006.1"/>
</dbReference>
<dbReference type="PANTHER" id="PTHR37813">
    <property type="entry name" value="FELS-2 PROPHAGE PROTEIN"/>
    <property type="match status" value="1"/>
</dbReference>
<feature type="domain" description="Phage tail tape measure protein" evidence="4">
    <location>
        <begin position="121"/>
        <end position="318"/>
    </location>
</feature>
<feature type="compositionally biased region" description="Basic and acidic residues" evidence="3">
    <location>
        <begin position="787"/>
        <end position="796"/>
    </location>
</feature>
<gene>
    <name evidence="5" type="ORF">DAERI_060101</name>
</gene>
<dbReference type="InterPro" id="IPR010090">
    <property type="entry name" value="Phage_tape_meas"/>
</dbReference>
<feature type="coiled-coil region" evidence="2">
    <location>
        <begin position="709"/>
        <end position="736"/>
    </location>
</feature>
<evidence type="ECO:0000256" key="2">
    <source>
        <dbReference type="SAM" id="Coils"/>
    </source>
</evidence>
<feature type="region of interest" description="Disordered" evidence="3">
    <location>
        <begin position="1115"/>
        <end position="1158"/>
    </location>
</feature>
<organism evidence="5 6">
    <name type="scientific">Deinococcus aerius</name>
    <dbReference type="NCBI Taxonomy" id="200253"/>
    <lineage>
        <taxon>Bacteria</taxon>
        <taxon>Thermotogati</taxon>
        <taxon>Deinococcota</taxon>
        <taxon>Deinococci</taxon>
        <taxon>Deinococcales</taxon>
        <taxon>Deinococcaceae</taxon>
        <taxon>Deinococcus</taxon>
    </lineage>
</organism>
<evidence type="ECO:0000256" key="1">
    <source>
        <dbReference type="ARBA" id="ARBA00022612"/>
    </source>
</evidence>
<evidence type="ECO:0000313" key="5">
    <source>
        <dbReference type="EMBL" id="GBF05841.1"/>
    </source>
</evidence>
<keyword evidence="2" id="KW-0175">Coiled coil</keyword>
<name>A0A2I9DLJ3_9DEIO</name>
<feature type="region of interest" description="Disordered" evidence="3">
    <location>
        <begin position="1468"/>
        <end position="1490"/>
    </location>
</feature>
<evidence type="ECO:0000313" key="6">
    <source>
        <dbReference type="Proteomes" id="UP000236569"/>
    </source>
</evidence>
<accession>A0A2I9DLJ3</accession>
<keyword evidence="1" id="KW-1188">Viral release from host cell</keyword>
<keyword evidence="6" id="KW-1185">Reference proteome</keyword>
<dbReference type="EMBL" id="BFAG01000006">
    <property type="protein sequence ID" value="GBF05841.1"/>
    <property type="molecule type" value="Genomic_DNA"/>
</dbReference>